<evidence type="ECO:0000313" key="2">
    <source>
        <dbReference type="Proteomes" id="UP000326759"/>
    </source>
</evidence>
<dbReference type="AlphaFoldDB" id="A0A5N5TI53"/>
<dbReference type="InterPro" id="IPR023213">
    <property type="entry name" value="CAT-like_dom_sf"/>
</dbReference>
<dbReference type="SUPFAM" id="SSF52777">
    <property type="entry name" value="CoA-dependent acyltransferases"/>
    <property type="match status" value="1"/>
</dbReference>
<dbReference type="OrthoDB" id="6370308at2759"/>
<dbReference type="Gene3D" id="3.30.559.10">
    <property type="entry name" value="Chloramphenicol acetyltransferase-like domain"/>
    <property type="match status" value="1"/>
</dbReference>
<name>A0A5N5TI53_9CRUS</name>
<protein>
    <recommendedName>
        <fullName evidence="3">Condensation domain-containing protein</fullName>
    </recommendedName>
</protein>
<evidence type="ECO:0008006" key="3">
    <source>
        <dbReference type="Google" id="ProtNLM"/>
    </source>
</evidence>
<organism evidence="1 2">
    <name type="scientific">Armadillidium nasatum</name>
    <dbReference type="NCBI Taxonomy" id="96803"/>
    <lineage>
        <taxon>Eukaryota</taxon>
        <taxon>Metazoa</taxon>
        <taxon>Ecdysozoa</taxon>
        <taxon>Arthropoda</taxon>
        <taxon>Crustacea</taxon>
        <taxon>Multicrustacea</taxon>
        <taxon>Malacostraca</taxon>
        <taxon>Eumalacostraca</taxon>
        <taxon>Peracarida</taxon>
        <taxon>Isopoda</taxon>
        <taxon>Oniscidea</taxon>
        <taxon>Crinocheta</taxon>
        <taxon>Armadillidiidae</taxon>
        <taxon>Armadillidium</taxon>
    </lineage>
</organism>
<sequence length="461" mass="53872">MTMPPTATKFRKLKPTEIFYEVAQGQFEFMITCYWLVLESQKDVSEEQIRESLRILFRNIDVLHLIIRKENDDFWFYKMNEESIPLKVLRNQSPDDILHKEMHTSIDSSAGPLWRANYIINDKTNEKNDTFTRDILFTFNHAISDGFTAFHICNRFLKVLNDVIDGKLQESYCFGQLCEGQETDELMLQRMEYLHKNPEYHNELQNLLADMEKQKIRFSEFFPVPSGTPKMTKHIYREIDEETNKKMLKVFKSKKLSLHSGFSAVANWALMELFTENGLTDEQIDLTTFHMINLRRYWKKTSEIQLGPHVTPIRIVSPTDRNVGANLWQYAREFNVMLKNEIESKRGLDFTVVRLMPKPEGPNVNDFSMMINSPSVSYYSTTNMGDLSSMLQGRGDHVSIKWLARCTSAHTINTLMTHIFQTYEGKFLYGLGYSTHIVRDDAANLYVDKIINKLKIISNLQ</sequence>
<dbReference type="EMBL" id="SEYY01001105">
    <property type="protein sequence ID" value="KAB7505798.1"/>
    <property type="molecule type" value="Genomic_DNA"/>
</dbReference>
<comment type="caution">
    <text evidence="1">The sequence shown here is derived from an EMBL/GenBank/DDBJ whole genome shotgun (WGS) entry which is preliminary data.</text>
</comment>
<gene>
    <name evidence="1" type="ORF">Anas_05266</name>
</gene>
<dbReference type="PANTHER" id="PTHR28037">
    <property type="entry name" value="ALCOHOL O-ACETYLTRANSFERASE 1-RELATED"/>
    <property type="match status" value="1"/>
</dbReference>
<proteinExistence type="predicted"/>
<dbReference type="PANTHER" id="PTHR28037:SF1">
    <property type="entry name" value="ALCOHOL O-ACETYLTRANSFERASE 1-RELATED"/>
    <property type="match status" value="1"/>
</dbReference>
<reference evidence="1 2" key="1">
    <citation type="journal article" date="2019" name="PLoS Biol.">
        <title>Sex chromosomes control vertical transmission of feminizing Wolbachia symbionts in an isopod.</title>
        <authorList>
            <person name="Becking T."/>
            <person name="Chebbi M.A."/>
            <person name="Giraud I."/>
            <person name="Moumen B."/>
            <person name="Laverre T."/>
            <person name="Caubet Y."/>
            <person name="Peccoud J."/>
            <person name="Gilbert C."/>
            <person name="Cordaux R."/>
        </authorList>
    </citation>
    <scope>NUCLEOTIDE SEQUENCE [LARGE SCALE GENOMIC DNA]</scope>
    <source>
        <strain evidence="1">ANa2</strain>
        <tissue evidence="1">Whole body excluding digestive tract and cuticle</tissue>
    </source>
</reference>
<dbReference type="Proteomes" id="UP000326759">
    <property type="component" value="Unassembled WGS sequence"/>
</dbReference>
<keyword evidence="2" id="KW-1185">Reference proteome</keyword>
<evidence type="ECO:0000313" key="1">
    <source>
        <dbReference type="EMBL" id="KAB7505798.1"/>
    </source>
</evidence>
<dbReference type="InterPro" id="IPR052058">
    <property type="entry name" value="Alcohol_O-acetyltransferase"/>
</dbReference>
<accession>A0A5N5TI53</accession>